<dbReference type="STRING" id="1048340.SAMN05444487_105128"/>
<dbReference type="GO" id="GO:0022857">
    <property type="term" value="F:transmembrane transporter activity"/>
    <property type="evidence" value="ECO:0007669"/>
    <property type="project" value="InterPro"/>
</dbReference>
<feature type="transmembrane region" description="Helical" evidence="7">
    <location>
        <begin position="45"/>
        <end position="66"/>
    </location>
</feature>
<protein>
    <submittedName>
        <fullName evidence="9">MFS transporter, DHA1 family, multidrug resistance protein</fullName>
    </submittedName>
</protein>
<dbReference type="Proteomes" id="UP000198534">
    <property type="component" value="Unassembled WGS sequence"/>
</dbReference>
<evidence type="ECO:0000256" key="2">
    <source>
        <dbReference type="ARBA" id="ARBA00022448"/>
    </source>
</evidence>
<feature type="transmembrane region" description="Helical" evidence="7">
    <location>
        <begin position="103"/>
        <end position="122"/>
    </location>
</feature>
<feature type="transmembrane region" description="Helical" evidence="7">
    <location>
        <begin position="166"/>
        <end position="185"/>
    </location>
</feature>
<dbReference type="PANTHER" id="PTHR43414">
    <property type="entry name" value="MULTIDRUG RESISTANCE PROTEIN MDTG"/>
    <property type="match status" value="1"/>
</dbReference>
<gene>
    <name evidence="9" type="ORF">SAMN05444487_105128</name>
</gene>
<comment type="subcellular location">
    <subcellularLocation>
        <location evidence="1">Cell membrane</location>
        <topology evidence="1">Multi-pass membrane protein</topology>
    </subcellularLocation>
</comment>
<feature type="transmembrane region" description="Helical" evidence="7">
    <location>
        <begin position="340"/>
        <end position="359"/>
    </location>
</feature>
<dbReference type="PRINTS" id="PR01035">
    <property type="entry name" value="TCRTETA"/>
</dbReference>
<dbReference type="InterPro" id="IPR020846">
    <property type="entry name" value="MFS_dom"/>
</dbReference>
<dbReference type="GO" id="GO:0005886">
    <property type="term" value="C:plasma membrane"/>
    <property type="evidence" value="ECO:0007669"/>
    <property type="project" value="UniProtKB-SubCell"/>
</dbReference>
<keyword evidence="10" id="KW-1185">Reference proteome</keyword>
<feature type="transmembrane region" description="Helical" evidence="7">
    <location>
        <begin position="282"/>
        <end position="300"/>
    </location>
</feature>
<evidence type="ECO:0000256" key="1">
    <source>
        <dbReference type="ARBA" id="ARBA00004651"/>
    </source>
</evidence>
<evidence type="ECO:0000313" key="9">
    <source>
        <dbReference type="EMBL" id="SDW68467.1"/>
    </source>
</evidence>
<dbReference type="OrthoDB" id="65739at2"/>
<feature type="transmembrane region" description="Helical" evidence="7">
    <location>
        <begin position="78"/>
        <end position="97"/>
    </location>
</feature>
<keyword evidence="5 7" id="KW-1133">Transmembrane helix</keyword>
<accession>A0A1H2VJI6</accession>
<dbReference type="PANTHER" id="PTHR43414:SF6">
    <property type="entry name" value="MULTIDRUG RESISTANCE PROTEIN MDTG"/>
    <property type="match status" value="1"/>
</dbReference>
<dbReference type="EMBL" id="FNNQ01000005">
    <property type="protein sequence ID" value="SDW68467.1"/>
    <property type="molecule type" value="Genomic_DNA"/>
</dbReference>
<dbReference type="PROSITE" id="PS50850">
    <property type="entry name" value="MFS"/>
    <property type="match status" value="1"/>
</dbReference>
<keyword evidence="4 7" id="KW-0812">Transmembrane</keyword>
<feature type="transmembrane region" description="Helical" evidence="7">
    <location>
        <begin position="365"/>
        <end position="386"/>
    </location>
</feature>
<dbReference type="SUPFAM" id="SSF103473">
    <property type="entry name" value="MFS general substrate transporter"/>
    <property type="match status" value="1"/>
</dbReference>
<feature type="transmembrane region" description="Helical" evidence="7">
    <location>
        <begin position="306"/>
        <end position="328"/>
    </location>
</feature>
<reference evidence="9 10" key="1">
    <citation type="submission" date="2016-10" db="EMBL/GenBank/DDBJ databases">
        <authorList>
            <person name="de Groot N.N."/>
        </authorList>
    </citation>
    <scope>NUCLEOTIDE SEQUENCE [LARGE SCALE GENOMIC DNA]</scope>
    <source>
        <strain evidence="9 10">DSM 45610</strain>
    </source>
</reference>
<evidence type="ECO:0000256" key="7">
    <source>
        <dbReference type="SAM" id="Phobius"/>
    </source>
</evidence>
<keyword evidence="3" id="KW-1003">Cell membrane</keyword>
<feature type="transmembrane region" description="Helical" evidence="7">
    <location>
        <begin position="206"/>
        <end position="227"/>
    </location>
</feature>
<proteinExistence type="predicted"/>
<dbReference type="Gene3D" id="1.20.1250.20">
    <property type="entry name" value="MFS general substrate transporter like domains"/>
    <property type="match status" value="2"/>
</dbReference>
<dbReference type="InterPro" id="IPR036259">
    <property type="entry name" value="MFS_trans_sf"/>
</dbReference>
<evidence type="ECO:0000313" key="10">
    <source>
        <dbReference type="Proteomes" id="UP000198534"/>
    </source>
</evidence>
<feature type="domain" description="Major facilitator superfamily (MFS) profile" evidence="8">
    <location>
        <begin position="7"/>
        <end position="394"/>
    </location>
</feature>
<keyword evidence="2" id="KW-0813">Transport</keyword>
<sequence>METWKRNLYILMVSQFLVMGAMSMIIPFLPLYLRELGMTDPDKTQLWSGLIFGINFLSAFLFAPVWGSLADKVGRRIMVLRSGFGMAIVIFLTGLAASPLQLLLLRLLNGTVSGFIPASISLTATNTPKEKSGYALGLLQSGGVAGSIMGPFIGGVLAEVVGFRSIFFLTSAVIFLATVVVLVFVKEEVKPDPKVARKGFFSEGSFILHQKPLLFLFSVGFMLQFAMVAPMPQMSLFVSQLGAPGGYIAFFAGLVVAVTGLANMLASPFLGRFGDRHGSERVLFYSMIGTALLFIPQAWVGNVWQLLGLRFLLGLCVGGLLPSLHSLIRKHAPDGKESTAYGYSTSATFLGNMLGPITGGFLTGIIGIRGLFLITSMMLLIGAWWLKLGLNHRKKTSKQSVSRKVSSA</sequence>
<feature type="transmembrane region" description="Helical" evidence="7">
    <location>
        <begin position="247"/>
        <end position="270"/>
    </location>
</feature>
<dbReference type="Pfam" id="PF07690">
    <property type="entry name" value="MFS_1"/>
    <property type="match status" value="2"/>
</dbReference>
<evidence type="ECO:0000256" key="3">
    <source>
        <dbReference type="ARBA" id="ARBA00022475"/>
    </source>
</evidence>
<name>A0A1H2VJI6_9BACL</name>
<evidence type="ECO:0000256" key="4">
    <source>
        <dbReference type="ARBA" id="ARBA00022692"/>
    </source>
</evidence>
<dbReference type="InterPro" id="IPR001958">
    <property type="entry name" value="Tet-R_TetA/multi-R_MdtG-like"/>
</dbReference>
<organism evidence="9 10">
    <name type="scientific">Marininema mesophilum</name>
    <dbReference type="NCBI Taxonomy" id="1048340"/>
    <lineage>
        <taxon>Bacteria</taxon>
        <taxon>Bacillati</taxon>
        <taxon>Bacillota</taxon>
        <taxon>Bacilli</taxon>
        <taxon>Bacillales</taxon>
        <taxon>Thermoactinomycetaceae</taxon>
        <taxon>Marininema</taxon>
    </lineage>
</organism>
<evidence type="ECO:0000259" key="8">
    <source>
        <dbReference type="PROSITE" id="PS50850"/>
    </source>
</evidence>
<feature type="transmembrane region" description="Helical" evidence="7">
    <location>
        <begin position="134"/>
        <end position="154"/>
    </location>
</feature>
<evidence type="ECO:0000256" key="6">
    <source>
        <dbReference type="ARBA" id="ARBA00023136"/>
    </source>
</evidence>
<dbReference type="InterPro" id="IPR011701">
    <property type="entry name" value="MFS"/>
</dbReference>
<dbReference type="RefSeq" id="WP_091738151.1">
    <property type="nucleotide sequence ID" value="NZ_FNNQ01000005.1"/>
</dbReference>
<keyword evidence="6 7" id="KW-0472">Membrane</keyword>
<feature type="transmembrane region" description="Helical" evidence="7">
    <location>
        <begin position="7"/>
        <end position="33"/>
    </location>
</feature>
<dbReference type="AlphaFoldDB" id="A0A1H2VJI6"/>
<evidence type="ECO:0000256" key="5">
    <source>
        <dbReference type="ARBA" id="ARBA00022989"/>
    </source>
</evidence>